<organism evidence="1 2">
    <name type="scientific">Takifugu flavidus</name>
    <name type="common">sansaifugu</name>
    <dbReference type="NCBI Taxonomy" id="433684"/>
    <lineage>
        <taxon>Eukaryota</taxon>
        <taxon>Metazoa</taxon>
        <taxon>Chordata</taxon>
        <taxon>Craniata</taxon>
        <taxon>Vertebrata</taxon>
        <taxon>Euteleostomi</taxon>
        <taxon>Actinopterygii</taxon>
        <taxon>Neopterygii</taxon>
        <taxon>Teleostei</taxon>
        <taxon>Neoteleostei</taxon>
        <taxon>Acanthomorphata</taxon>
        <taxon>Eupercaria</taxon>
        <taxon>Tetraodontiformes</taxon>
        <taxon>Tetradontoidea</taxon>
        <taxon>Tetraodontidae</taxon>
        <taxon>Takifugu</taxon>
    </lineage>
</organism>
<dbReference type="EMBL" id="RHFK02000555">
    <property type="protein sequence ID" value="TWW53788.1"/>
    <property type="molecule type" value="Genomic_DNA"/>
</dbReference>
<gene>
    <name evidence="1" type="ORF">D4764_0226110</name>
</gene>
<evidence type="ECO:0000313" key="2">
    <source>
        <dbReference type="Proteomes" id="UP000324091"/>
    </source>
</evidence>
<name>A0A5C6MGU2_9TELE</name>
<accession>A0A5C6MGU2</accession>
<proteinExistence type="predicted"/>
<dbReference type="Proteomes" id="UP000324091">
    <property type="component" value="Unassembled WGS sequence"/>
</dbReference>
<sequence>MNNAISLWRLPPQPELLDTVAEPPSPKFVKLHPFFIWKPESHIMVLRGLAPSYLEELVTRYQPNRPLRYQNAGLPSFPRV</sequence>
<keyword evidence="2" id="KW-1185">Reference proteome</keyword>
<comment type="caution">
    <text evidence="1">The sequence shown here is derived from an EMBL/GenBank/DDBJ whole genome shotgun (WGS) entry which is preliminary data.</text>
</comment>
<dbReference type="AlphaFoldDB" id="A0A5C6MGU2"/>
<evidence type="ECO:0000313" key="1">
    <source>
        <dbReference type="EMBL" id="TWW53788.1"/>
    </source>
</evidence>
<protein>
    <submittedName>
        <fullName evidence="1">Uncharacterized protein</fullName>
    </submittedName>
</protein>
<reference evidence="1 2" key="1">
    <citation type="submission" date="2019-04" db="EMBL/GenBank/DDBJ databases">
        <title>Chromosome genome assembly for Takifugu flavidus.</title>
        <authorList>
            <person name="Xiao S."/>
        </authorList>
    </citation>
    <scope>NUCLEOTIDE SEQUENCE [LARGE SCALE GENOMIC DNA]</scope>
    <source>
        <strain evidence="1">HTHZ2018</strain>
        <tissue evidence="1">Muscle</tissue>
    </source>
</reference>